<keyword evidence="7" id="KW-0653">Protein transport</keyword>
<keyword evidence="6" id="KW-1000">Mitochondrion outer membrane</keyword>
<evidence type="ECO:0000256" key="8">
    <source>
        <dbReference type="ARBA" id="ARBA00022989"/>
    </source>
</evidence>
<keyword evidence="10" id="KW-0496">Mitochondrion</keyword>
<comment type="similarity">
    <text evidence="2">Belongs to the Tom22 family.</text>
</comment>
<dbReference type="GO" id="GO:0005741">
    <property type="term" value="C:mitochondrial outer membrane"/>
    <property type="evidence" value="ECO:0007669"/>
    <property type="project" value="UniProtKB-SubCell"/>
</dbReference>
<keyword evidence="4" id="KW-0813">Transport</keyword>
<keyword evidence="5 13" id="KW-0812">Transmembrane</keyword>
<feature type="non-terminal residue" evidence="14">
    <location>
        <position position="1"/>
    </location>
</feature>
<dbReference type="CDD" id="cd22884">
    <property type="entry name" value="TOM22"/>
    <property type="match status" value="1"/>
</dbReference>
<evidence type="ECO:0000256" key="4">
    <source>
        <dbReference type="ARBA" id="ARBA00022448"/>
    </source>
</evidence>
<dbReference type="GO" id="GO:0006886">
    <property type="term" value="P:intracellular protein transport"/>
    <property type="evidence" value="ECO:0007669"/>
    <property type="project" value="InterPro"/>
</dbReference>
<dbReference type="PANTHER" id="PTHR12504">
    <property type="entry name" value="MITOCHONDRIAL IMPORT RECEPTOR SUBUNIT TOM22"/>
    <property type="match status" value="1"/>
</dbReference>
<dbReference type="InterPro" id="IPR005683">
    <property type="entry name" value="Tom22"/>
</dbReference>
<protein>
    <recommendedName>
        <fullName evidence="3">Mitochondrial import receptor subunit TOM22 homolog</fullName>
    </recommendedName>
</protein>
<keyword evidence="11 13" id="KW-0472">Membrane</keyword>
<comment type="subcellular location">
    <subcellularLocation>
        <location evidence="1">Mitochondrion outer membrane</location>
        <topology evidence="1">Single-pass membrane protein</topology>
    </subcellularLocation>
</comment>
<evidence type="ECO:0000256" key="1">
    <source>
        <dbReference type="ARBA" id="ARBA00004572"/>
    </source>
</evidence>
<keyword evidence="12" id="KW-0675">Receptor</keyword>
<gene>
    <name evidence="14" type="ORF">MSPICULIGERA_LOCUS20245</name>
</gene>
<evidence type="ECO:0000313" key="14">
    <source>
        <dbReference type="EMBL" id="CAJ0582102.1"/>
    </source>
</evidence>
<evidence type="ECO:0000256" key="11">
    <source>
        <dbReference type="ARBA" id="ARBA00023136"/>
    </source>
</evidence>
<dbReference type="PANTHER" id="PTHR12504:SF0">
    <property type="entry name" value="MITOCHONDRIAL IMPORT RECEPTOR SUBUNIT TOM22 HOMOLOG"/>
    <property type="match status" value="1"/>
</dbReference>
<dbReference type="Pfam" id="PF04281">
    <property type="entry name" value="Tom22"/>
    <property type="match status" value="1"/>
</dbReference>
<proteinExistence type="inferred from homology"/>
<name>A0AA36D9A3_9BILA</name>
<evidence type="ECO:0000256" key="10">
    <source>
        <dbReference type="ARBA" id="ARBA00023128"/>
    </source>
</evidence>
<evidence type="ECO:0000313" key="15">
    <source>
        <dbReference type="Proteomes" id="UP001177023"/>
    </source>
</evidence>
<dbReference type="EMBL" id="CATQJA010002664">
    <property type="protein sequence ID" value="CAJ0582102.1"/>
    <property type="molecule type" value="Genomic_DNA"/>
</dbReference>
<dbReference type="AlphaFoldDB" id="A0AA36D9A3"/>
<evidence type="ECO:0000256" key="7">
    <source>
        <dbReference type="ARBA" id="ARBA00022927"/>
    </source>
</evidence>
<sequence>MEEVDWDEVDDDDIEESSWERLEGLSEMFPSFMCSFAGVAVDWASWGASSGFWLASNALWIGATSSLILFLPYIIEKERSDMEKSQVAQQRQMLLGPAAAVQAAKPPQPSLQH</sequence>
<evidence type="ECO:0000256" key="6">
    <source>
        <dbReference type="ARBA" id="ARBA00022787"/>
    </source>
</evidence>
<evidence type="ECO:0000256" key="13">
    <source>
        <dbReference type="SAM" id="Phobius"/>
    </source>
</evidence>
<dbReference type="Proteomes" id="UP001177023">
    <property type="component" value="Unassembled WGS sequence"/>
</dbReference>
<reference evidence="14" key="1">
    <citation type="submission" date="2023-06" db="EMBL/GenBank/DDBJ databases">
        <authorList>
            <person name="Delattre M."/>
        </authorList>
    </citation>
    <scope>NUCLEOTIDE SEQUENCE</scope>
    <source>
        <strain evidence="14">AF72</strain>
    </source>
</reference>
<accession>A0AA36D9A3</accession>
<comment type="caution">
    <text evidence="14">The sequence shown here is derived from an EMBL/GenBank/DDBJ whole genome shotgun (WGS) entry which is preliminary data.</text>
</comment>
<organism evidence="14 15">
    <name type="scientific">Mesorhabditis spiculigera</name>
    <dbReference type="NCBI Taxonomy" id="96644"/>
    <lineage>
        <taxon>Eukaryota</taxon>
        <taxon>Metazoa</taxon>
        <taxon>Ecdysozoa</taxon>
        <taxon>Nematoda</taxon>
        <taxon>Chromadorea</taxon>
        <taxon>Rhabditida</taxon>
        <taxon>Rhabditina</taxon>
        <taxon>Rhabditomorpha</taxon>
        <taxon>Rhabditoidea</taxon>
        <taxon>Rhabditidae</taxon>
        <taxon>Mesorhabditinae</taxon>
        <taxon>Mesorhabditis</taxon>
    </lineage>
</organism>
<keyword evidence="15" id="KW-1185">Reference proteome</keyword>
<evidence type="ECO:0000256" key="2">
    <source>
        <dbReference type="ARBA" id="ARBA00009874"/>
    </source>
</evidence>
<keyword evidence="9" id="KW-0811">Translocation</keyword>
<evidence type="ECO:0000256" key="5">
    <source>
        <dbReference type="ARBA" id="ARBA00022692"/>
    </source>
</evidence>
<evidence type="ECO:0000256" key="3">
    <source>
        <dbReference type="ARBA" id="ARBA00016229"/>
    </source>
</evidence>
<evidence type="ECO:0000256" key="12">
    <source>
        <dbReference type="ARBA" id="ARBA00023170"/>
    </source>
</evidence>
<evidence type="ECO:0000256" key="9">
    <source>
        <dbReference type="ARBA" id="ARBA00023010"/>
    </source>
</evidence>
<keyword evidence="8 13" id="KW-1133">Transmembrane helix</keyword>
<feature type="transmembrane region" description="Helical" evidence="13">
    <location>
        <begin position="52"/>
        <end position="75"/>
    </location>
</feature>